<sequence>MYLYIVKLIYLRYSFCCFSEAFDLVLHRIETYIHKPRLVFGKKMVDSVAPDSPRRRSSKDNGFRKVKAPNSPRRNSKVLRGNEAPKTLRGDSASRVVSYSLMKRSASFDLKSEVLQREYGEYKDNNETNASASADGETKGNNKFSGLSVDVGAGNPLGELPTKRRASKVVSIIEYDEDRNETRIVSPLALQLGNPNAAFSFDLNGGPNRTSPLTQYRKEKHRAVMYKRFVPYMRLCESEPDYGTTYSTFLLVNPYTWDSIDGPTESFYSEDERPRQLKLSPITTYKTYVTTTDEITGQKMVTTFTQQFQGL</sequence>
<reference evidence="2" key="1">
    <citation type="submission" date="2021-01" db="EMBL/GenBank/DDBJ databases">
        <authorList>
            <person name="Corre E."/>
            <person name="Pelletier E."/>
            <person name="Niang G."/>
            <person name="Scheremetjew M."/>
            <person name="Finn R."/>
            <person name="Kale V."/>
            <person name="Holt S."/>
            <person name="Cochrane G."/>
            <person name="Meng A."/>
            <person name="Brown T."/>
            <person name="Cohen L."/>
        </authorList>
    </citation>
    <scope>NUCLEOTIDE SEQUENCE</scope>
    <source>
        <strain evidence="2">GSBS06</strain>
    </source>
</reference>
<dbReference type="EMBL" id="HBIN01009762">
    <property type="protein sequence ID" value="CAE0437025.1"/>
    <property type="molecule type" value="Transcribed_RNA"/>
</dbReference>
<accession>A0A7S3PD67</accession>
<gene>
    <name evidence="2" type="ORF">ASTO00021_LOCUS7271</name>
</gene>
<name>A0A7S3PD67_9STRA</name>
<proteinExistence type="predicted"/>
<protein>
    <submittedName>
        <fullName evidence="2">Uncharacterized protein</fullName>
    </submittedName>
</protein>
<organism evidence="2">
    <name type="scientific">Aplanochytrium stocchinoi</name>
    <dbReference type="NCBI Taxonomy" id="215587"/>
    <lineage>
        <taxon>Eukaryota</taxon>
        <taxon>Sar</taxon>
        <taxon>Stramenopiles</taxon>
        <taxon>Bigyra</taxon>
        <taxon>Labyrinthulomycetes</taxon>
        <taxon>Thraustochytrida</taxon>
        <taxon>Thraustochytriidae</taxon>
        <taxon>Aplanochytrium</taxon>
    </lineage>
</organism>
<feature type="compositionally biased region" description="Basic and acidic residues" evidence="1">
    <location>
        <begin position="52"/>
        <end position="63"/>
    </location>
</feature>
<evidence type="ECO:0000256" key="1">
    <source>
        <dbReference type="SAM" id="MobiDB-lite"/>
    </source>
</evidence>
<feature type="region of interest" description="Disordered" evidence="1">
    <location>
        <begin position="48"/>
        <end position="90"/>
    </location>
</feature>
<dbReference type="AlphaFoldDB" id="A0A7S3PD67"/>
<evidence type="ECO:0000313" key="2">
    <source>
        <dbReference type="EMBL" id="CAE0437025.1"/>
    </source>
</evidence>
<feature type="region of interest" description="Disordered" evidence="1">
    <location>
        <begin position="121"/>
        <end position="145"/>
    </location>
</feature>